<feature type="transmembrane region" description="Helical" evidence="1">
    <location>
        <begin position="29"/>
        <end position="47"/>
    </location>
</feature>
<dbReference type="PANTHER" id="PTHR35990">
    <property type="entry name" value="GAG1AT PROTEIN"/>
    <property type="match status" value="1"/>
</dbReference>
<dbReference type="EMBL" id="QGNW01000024">
    <property type="protein sequence ID" value="RVX13479.1"/>
    <property type="molecule type" value="Genomic_DNA"/>
</dbReference>
<evidence type="ECO:0000256" key="1">
    <source>
        <dbReference type="SAM" id="Phobius"/>
    </source>
</evidence>
<keyword evidence="1" id="KW-0472">Membrane</keyword>
<accession>A0A438JX17</accession>
<sequence>MGSEAKSNGGNGGFRSRMEYYLYSGDKKHVLAGIAIFSIAFGIPWYLMTRGSSFSCFVMALAFAVEAELRTLLKLLHNAEKFVYGEEYFCHFLDDKRVGNSLAVCVSFQRDLVHF</sequence>
<name>A0A438JX17_VITVI</name>
<dbReference type="AlphaFoldDB" id="A0A438JX17"/>
<gene>
    <name evidence="2" type="ORF">CK203_020944</name>
</gene>
<evidence type="ECO:0000313" key="2">
    <source>
        <dbReference type="EMBL" id="RVX13479.1"/>
    </source>
</evidence>
<keyword evidence="1" id="KW-1133">Transmembrane helix</keyword>
<dbReference type="PANTHER" id="PTHR35990:SF1">
    <property type="entry name" value="GAG1AT PROTEIN"/>
    <property type="match status" value="1"/>
</dbReference>
<dbReference type="Proteomes" id="UP000288805">
    <property type="component" value="Unassembled WGS sequence"/>
</dbReference>
<protein>
    <submittedName>
        <fullName evidence="2">Uncharacterized protein</fullName>
    </submittedName>
</protein>
<proteinExistence type="predicted"/>
<evidence type="ECO:0000313" key="3">
    <source>
        <dbReference type="Proteomes" id="UP000288805"/>
    </source>
</evidence>
<reference evidence="2 3" key="1">
    <citation type="journal article" date="2018" name="PLoS Genet.">
        <title>Population sequencing reveals clonal diversity and ancestral inbreeding in the grapevine cultivar Chardonnay.</title>
        <authorList>
            <person name="Roach M.J."/>
            <person name="Johnson D.L."/>
            <person name="Bohlmann J."/>
            <person name="van Vuuren H.J."/>
            <person name="Jones S.J."/>
            <person name="Pretorius I.S."/>
            <person name="Schmidt S.A."/>
            <person name="Borneman A.R."/>
        </authorList>
    </citation>
    <scope>NUCLEOTIDE SEQUENCE [LARGE SCALE GENOMIC DNA]</scope>
    <source>
        <strain evidence="3">cv. Chardonnay</strain>
        <tissue evidence="2">Leaf</tissue>
    </source>
</reference>
<organism evidence="2 3">
    <name type="scientific">Vitis vinifera</name>
    <name type="common">Grape</name>
    <dbReference type="NCBI Taxonomy" id="29760"/>
    <lineage>
        <taxon>Eukaryota</taxon>
        <taxon>Viridiplantae</taxon>
        <taxon>Streptophyta</taxon>
        <taxon>Embryophyta</taxon>
        <taxon>Tracheophyta</taxon>
        <taxon>Spermatophyta</taxon>
        <taxon>Magnoliopsida</taxon>
        <taxon>eudicotyledons</taxon>
        <taxon>Gunneridae</taxon>
        <taxon>Pentapetalae</taxon>
        <taxon>rosids</taxon>
        <taxon>Vitales</taxon>
        <taxon>Vitaceae</taxon>
        <taxon>Viteae</taxon>
        <taxon>Vitis</taxon>
    </lineage>
</organism>
<keyword evidence="1" id="KW-0812">Transmembrane</keyword>
<comment type="caution">
    <text evidence="2">The sequence shown here is derived from an EMBL/GenBank/DDBJ whole genome shotgun (WGS) entry which is preliminary data.</text>
</comment>